<dbReference type="Gene3D" id="3.30.559.30">
    <property type="entry name" value="Nonribosomal peptide synthetase, condensation domain"/>
    <property type="match status" value="2"/>
</dbReference>
<dbReference type="SUPFAM" id="SSF51735">
    <property type="entry name" value="NAD(P)-binding Rossmann-fold domains"/>
    <property type="match status" value="2"/>
</dbReference>
<dbReference type="PROSITE" id="PS00606">
    <property type="entry name" value="KS3_1"/>
    <property type="match status" value="1"/>
</dbReference>
<dbReference type="InterPro" id="IPR045851">
    <property type="entry name" value="AMP-bd_C_sf"/>
</dbReference>
<dbReference type="SMART" id="SM00827">
    <property type="entry name" value="PKS_AT"/>
    <property type="match status" value="1"/>
</dbReference>
<gene>
    <name evidence="11" type="ORF">NM961_02650</name>
</gene>
<comment type="caution">
    <text evidence="11">The sequence shown here is derived from an EMBL/GenBank/DDBJ whole genome shotgun (WGS) entry which is preliminary data.</text>
</comment>
<dbReference type="SMART" id="SM00822">
    <property type="entry name" value="PKS_KR"/>
    <property type="match status" value="1"/>
</dbReference>
<dbReference type="InterPro" id="IPR036291">
    <property type="entry name" value="NAD(P)-bd_dom_sf"/>
</dbReference>
<keyword evidence="5" id="KW-0597">Phosphoprotein</keyword>
<evidence type="ECO:0000313" key="12">
    <source>
        <dbReference type="Proteomes" id="UP001165498"/>
    </source>
</evidence>
<feature type="domain" description="Carrier" evidence="9">
    <location>
        <begin position="1048"/>
        <end position="1123"/>
    </location>
</feature>
<organism evidence="11 12">
    <name type="scientific">Tahibacter harae</name>
    <dbReference type="NCBI Taxonomy" id="2963937"/>
    <lineage>
        <taxon>Bacteria</taxon>
        <taxon>Pseudomonadati</taxon>
        <taxon>Pseudomonadota</taxon>
        <taxon>Gammaproteobacteria</taxon>
        <taxon>Lysobacterales</taxon>
        <taxon>Rhodanobacteraceae</taxon>
        <taxon>Tahibacter</taxon>
    </lineage>
</organism>
<dbReference type="InterPro" id="IPR057326">
    <property type="entry name" value="KR_dom"/>
</dbReference>
<dbReference type="EMBL" id="JANFQO010000002">
    <property type="protein sequence ID" value="MCQ4163603.1"/>
    <property type="molecule type" value="Genomic_DNA"/>
</dbReference>
<dbReference type="NCBIfam" id="TIGR01733">
    <property type="entry name" value="AA-adenyl-dom"/>
    <property type="match status" value="2"/>
</dbReference>
<dbReference type="Gene3D" id="3.30.70.3290">
    <property type="match status" value="1"/>
</dbReference>
<dbReference type="InterPro" id="IPR020806">
    <property type="entry name" value="PKS_PP-bd"/>
</dbReference>
<dbReference type="RefSeq" id="WP_255910975.1">
    <property type="nucleotide sequence ID" value="NZ_JANFQO010000002.1"/>
</dbReference>
<dbReference type="PROSITE" id="PS52004">
    <property type="entry name" value="KS3_2"/>
    <property type="match status" value="1"/>
</dbReference>
<dbReference type="InterPro" id="IPR025110">
    <property type="entry name" value="AMP-bd_C"/>
</dbReference>
<dbReference type="Pfam" id="PF00698">
    <property type="entry name" value="Acyl_transf_1"/>
    <property type="match status" value="1"/>
</dbReference>
<dbReference type="CDD" id="cd19531">
    <property type="entry name" value="LCL_NRPS-like"/>
    <property type="match status" value="2"/>
</dbReference>
<dbReference type="PROSITE" id="PS50075">
    <property type="entry name" value="CARRIER"/>
    <property type="match status" value="3"/>
</dbReference>
<dbReference type="Gene3D" id="1.10.1200.10">
    <property type="entry name" value="ACP-like"/>
    <property type="match status" value="3"/>
</dbReference>
<evidence type="ECO:0000256" key="4">
    <source>
        <dbReference type="ARBA" id="ARBA00022450"/>
    </source>
</evidence>
<dbReference type="Gene3D" id="3.30.300.30">
    <property type="match status" value="2"/>
</dbReference>
<dbReference type="Pfam" id="PF08659">
    <property type="entry name" value="KR"/>
    <property type="match status" value="1"/>
</dbReference>
<dbReference type="InterPro" id="IPR014031">
    <property type="entry name" value="Ketoacyl_synth_C"/>
</dbReference>
<protein>
    <submittedName>
        <fullName evidence="11">Amino acid adenylation domain-containing protein</fullName>
    </submittedName>
</protein>
<feature type="region of interest" description="Disordered" evidence="8">
    <location>
        <begin position="1343"/>
        <end position="1367"/>
    </location>
</feature>
<dbReference type="Pfam" id="PF13193">
    <property type="entry name" value="AMP-binding_C"/>
    <property type="match status" value="2"/>
</dbReference>
<dbReference type="CDD" id="cd05930">
    <property type="entry name" value="A_NRPS"/>
    <property type="match status" value="2"/>
</dbReference>
<dbReference type="InterPro" id="IPR020845">
    <property type="entry name" value="AMP-binding_CS"/>
</dbReference>
<accession>A0ABT1QM53</accession>
<evidence type="ECO:0000256" key="6">
    <source>
        <dbReference type="ARBA" id="ARBA00022679"/>
    </source>
</evidence>
<dbReference type="Gene3D" id="1.10.10.1830">
    <property type="entry name" value="Non-ribosomal peptide synthase, adenylation domain"/>
    <property type="match status" value="1"/>
</dbReference>
<dbReference type="Gene3D" id="3.40.50.980">
    <property type="match status" value="4"/>
</dbReference>
<dbReference type="InterPro" id="IPR041464">
    <property type="entry name" value="TubC_N"/>
</dbReference>
<keyword evidence="4" id="KW-0596">Phosphopantetheine</keyword>
<dbReference type="PANTHER" id="PTHR45527:SF1">
    <property type="entry name" value="FATTY ACID SYNTHASE"/>
    <property type="match status" value="1"/>
</dbReference>
<dbReference type="Pfam" id="PF00109">
    <property type="entry name" value="ketoacyl-synt"/>
    <property type="match status" value="1"/>
</dbReference>
<dbReference type="Gene3D" id="3.40.47.10">
    <property type="match status" value="1"/>
</dbReference>
<dbReference type="Pfam" id="PF18563">
    <property type="entry name" value="TubC_N"/>
    <property type="match status" value="1"/>
</dbReference>
<sequence>MPMRALVKQAVDAGILLRVEDGRLKFEATAAPLAPALREELRRHRDELVAYLGRLQTDAAAAVPPLRPRAGGAARAPLSYAQERLWFVDQFDGSSAQYNMQGAYRLHGRLDRAALRQALAALVQRHEILRTRLMEEGGTPWQQVLAQAEVALDEIDLSLLPADAQDARVRQALREDAARPFDLAGGSLLRASLYRLDETRHVLCFNMHHIVSDGGSLAVLVAEFSHLYAAFSQGQAARLDPLPLQYADYAVWQRDWLRGEVLEKQLHFWKDYLAGLPVVHSLPLDKPRPAQGSFNGRSHFSAIGEDTTAAVRRLCQQLDVTPFMLLQTALAVLLSRYANESDIVMGTPIAGRVQQETQGLIGLFVNTLVLRTQVDPAATFEQTLLANKRAILDVYDNQHVPFEALVEELKPRRSLAHGPLFQILFNLESGGGRERELRLPGLQLEPLLWDEVVAKFDLEIIAAEAGSRILINWTYNSDLFLDSSVARMAENFAALLAGVVAEPQRALGGLCLLAPRERAQILADSAEPAQPISPYCAFELFEQQAALQPQRSAVRDCDGALSYAELNARANRLAQQLRAQGLRPDDLVALCVSRRAELMVAILAIHKAGAAYVPLDPDYPAERIAYMLEDSRAALVITEEALRALLPLEGRQVICLDAETTRAALQAGPAENMSAAQIGLTQRHLSHIIYTSGSTGRPKGVAIEHRSVTALLDWTRRTYSAQERSRVLLSTSLCFDLSVFEMWSPLIDGGEILVVRNVLDLLQPAAPRPTLINTVPSALKVLLDDAAVADCVDVVNVAGEPLKKELVNRTFRETRARRMLNLYGPSEDTTYSTVAEFRGVLEEEPGIGRALDNTSLYVVSPGGTLCPQGAVGELYIGGAGLARGYLHADELTRTRFIANPFPATAPRTSERLYRTGDLVRRRADGSLQFLGRNDHQVKLHGFRIELGEIERRLVELGVARECVVMAREDGPAGLCLAAYVVAAGDAEADGDAAARTAAAKAALRRVLPDYMVPALFVFLQALPLTANGKIDRKALPAPQFAAGDAVVAPRTPLESDLHAIWSALLKRETLGVGDDFFDIGGHSLLATRLVSAIRQQLGLEVALRELFQHPTIAALAALLEQRRTAPLLQGLQTLDRNAVLPLSYGQQRLWVLDRLEAGSAQYNIVSAFRAHGRLDRAALQAAVDSLVERHEILRTRFVEHDGVARQQVLAADGLVLREFDLSALHGEEQEQALRVQLAACAGEVFDLAAGPLIAVALVRLSAQEHALLFNVHHIICDGWSMGLLTREFAALYAQYAGGAAAALAPLRFQYADYAGWQRTLLQGETLQRELDYWRQRLAGIPQSHSLPLDQPRPPRQSHAGRRLARALGGERSRRLAAACRRHSVTPFVFLHTLLAVFVSRYSNAGDIVIGAPIAGRVHADLEALVGFFVNTLVLRTQVDGEERFDQLLARNQRDILDAYAHQQVPFEMLVEALQPPRSLSHSPLFQILFTFQNTEQQALGLKDLQLQPLAGTGDRVRFDLEIVAEQDDEELQLAWLYNTDLFRAATVERMAENFLVLLDGALQDAARPVWQLPLLAEVERQQALYGFNQTARDFPGALCMQQLFEAQVERSPDAIALQYEAHSLSYRELNARANRLAHHLLALGVRPDQPVGLCLERSLEMVIAIYAVLKAGGAYLPVDPDYPADRVRYMLQDSAVGIVLTQSWLRDTAAASGARVICLDQADAQIDAAPAHNPDSAALGLTPQHLAYVIYTSGSTGRPKGVMVPHGALVNRIDWMQREYALGADDRVLQKTPFSFDVSVWEFTWPLIVGARLVMARPNGHKDPQYLERVIDECGITTLHFVPSMLAQMLDVADWGARRSLRKVFCSGEALGKNLVQQHFASGSPAQLHNLYGPTEAAIDVTYWDCRDSRGEHTIPIGYPIQNIQMHVLDEHGQVVPIGVFGELHIGGVGLARGYLNKPELSAEKFIADPFAAGPGARLYRTGDLARWTDAGYLEFAGRIDHQVKLNGLRIELGEIEAQIMASGLARECVVVARGAGADSRLVAYVVAAEAGSTPAAPLSQFLQRELPLFMVPAQFVFLAALPLSPNGKIDRKALPEAGSGAARQPEYVAPRHVLEQRLCAIWQELLGLERVGVQDNFFDVGGTSLRAIQLQKRISQQLQRPVALVDLFTYPTIAALVRFLREGQGEGAAADDAESALPAGGDIAIIGSACRFPDARAPAEFWRNIAAGRESLQFYGEEELRRAGVPAELLARPDYVRAGVVLDGLKEFDAAYFGFTPREAEVTDPQQRRLLECAAEALDHAGYGNAAESRAVGVFVGAGESLYFINHLLPQVDRFASLGAGLLHANSRDYAATRLSYKLNLSGPSVSVNTACSTALVALHQACNSLRLGECRMALAGAAGIAQFEPAGYLYQEGDILSADGHCRAFDSAASGTRRGHGAGLVLLKRLEHAIADGDTIHAVIKGSALSNDATDKVGFTAPSVGGQARAIRGALRAAGVEAASIGYVEAHGTGTVLGDPIELRALQQAFGALPTGGCAIGSVKSNLGHLDAAAGIAGLIKTVEALKHRQLPPSINYANANPQIDFAASPFYVNTQLREWPRGETPRRAGVSSFGIGGTNAHVVLEEAPESPAQATQRPVHLLLLSAKTPTALEAAGTRLLQHLQGEGATQALADIAYTLQVGRTRHAQRRALVADSVQDAIAQLQQDGGQAVAAEASEAGVSLVLLFPGQGSQYLDMGKGLYESEAEFRRQFDRCAELLQPLLGLDLRAAVYPPAGADRAAAAQALNQTRLAQPALFALEYSLAQCLLSYGLEPEAMIGHSLGEYVAACVAGVFTLEEGLHLVARRAQLMQAMAPGAMLSADCDEATLGSLIAGTPCSLAAVNGARSVVASGPLQAIEQLATTLTAQGITHRPLATSHAFHSAMMEPLLAEYRSVLHQVRWQAPQRAYVSNLSGRFIEAAQATDVEYWLRHLRECVRFAEGAQTLLAQPAAGRRVLLEAGPGLALGSLLRKQPAAAGATVIASLRHAQDHAGDDNRLFAKALGQLWLAGATLDWKAYHAGERRRRVPLPAYPFEGQCYWIDAPAAASAPARQAKRGTPADWFQLPLWKLVPGGARARRDLAAETRVWVLLCDEHGLGEALLHRLRQAGQTAVAVRSGAGCERLARDDYRYSPAQPAQLEALLPQIAAEHGRIDELVHLAGLALSHGNDAAAALEQQLQCGYFSLLHAVRALAALRQPTPAVCSVVSADACRVTGAERIAPEAAILAGLCKVAPQEYAGLRCRQIDLDSADAGAGGDALIAATSAQLLDELCLADPPPSVALRRARRWTPAYEARSADGSPARSLRRGGTYLISGGLGRIGQALALHLARNYAANLVIVSRRALPASQDWARWLADEAADAGLRRSLQQLQDLQQAGAQVLYCSADSADAAQIAAAMDQAEARFGRIDGVIHCAGNPQGAAMAISEATPESVRAQFLPKAGGVLALAQALEGRAVDFCLLMSSLSGVLGGLGFSAYAAANLYLDAFAQARHAAGDERWLSVGWDGWSFAAAGTEARGADAYSMSAAEGVAAFEQALAWSDTAQLINSTGPLKPRLDKWIALAAPEKPAVQLYSRRGAAAGRAAPRDAAEQRLLEIWQELTGVADIGVHDNFFELGGDSLLATRLLSRIRDEFPSRDGEYSMRAFFEAPTIAGAAGKIAAASLRDRLAEKKREILQENHVIEEGVF</sequence>
<evidence type="ECO:0000256" key="3">
    <source>
        <dbReference type="ARBA" id="ARBA00006484"/>
    </source>
</evidence>
<dbReference type="InterPro" id="IPR020841">
    <property type="entry name" value="PKS_Beta-ketoAc_synthase_dom"/>
</dbReference>
<evidence type="ECO:0000256" key="2">
    <source>
        <dbReference type="ARBA" id="ARBA00005194"/>
    </source>
</evidence>
<comment type="similarity">
    <text evidence="7">In the C-terminal section; belongs to the NRP synthetase family.</text>
</comment>
<dbReference type="PROSITE" id="PS00455">
    <property type="entry name" value="AMP_BINDING"/>
    <property type="match status" value="2"/>
</dbReference>
<dbReference type="SMART" id="SM00825">
    <property type="entry name" value="PKS_KS"/>
    <property type="match status" value="1"/>
</dbReference>
<dbReference type="SUPFAM" id="SSF52777">
    <property type="entry name" value="CoA-dependent acyltransferases"/>
    <property type="match status" value="4"/>
</dbReference>
<dbReference type="InterPro" id="IPR016039">
    <property type="entry name" value="Thiolase-like"/>
</dbReference>
<dbReference type="SUPFAM" id="SSF55048">
    <property type="entry name" value="Probable ACP-binding domain of malonyl-CoA ACP transacylase"/>
    <property type="match status" value="1"/>
</dbReference>
<dbReference type="InterPro" id="IPR001242">
    <property type="entry name" value="Condensation_dom"/>
</dbReference>
<dbReference type="InterPro" id="IPR016036">
    <property type="entry name" value="Malonyl_transacylase_ACP-bd"/>
</dbReference>
<evidence type="ECO:0000256" key="5">
    <source>
        <dbReference type="ARBA" id="ARBA00022553"/>
    </source>
</evidence>
<dbReference type="SUPFAM" id="SSF47336">
    <property type="entry name" value="ACP-like"/>
    <property type="match status" value="3"/>
</dbReference>
<keyword evidence="6" id="KW-0808">Transferase</keyword>
<dbReference type="Gene3D" id="2.30.38.10">
    <property type="entry name" value="Luciferase, Domain 3"/>
    <property type="match status" value="2"/>
</dbReference>
<dbReference type="PANTHER" id="PTHR45527">
    <property type="entry name" value="NONRIBOSOMAL PEPTIDE SYNTHETASE"/>
    <property type="match status" value="1"/>
</dbReference>
<dbReference type="InterPro" id="IPR001227">
    <property type="entry name" value="Ac_transferase_dom_sf"/>
</dbReference>
<dbReference type="InterPro" id="IPR023213">
    <property type="entry name" value="CAT-like_dom_sf"/>
</dbReference>
<evidence type="ECO:0000259" key="9">
    <source>
        <dbReference type="PROSITE" id="PS50075"/>
    </source>
</evidence>
<dbReference type="Pfam" id="PF00501">
    <property type="entry name" value="AMP-binding"/>
    <property type="match status" value="2"/>
</dbReference>
<dbReference type="Gene3D" id="3.30.559.10">
    <property type="entry name" value="Chloramphenicol acetyltransferase-like domain"/>
    <property type="match status" value="2"/>
</dbReference>
<dbReference type="InterPro" id="IPR006162">
    <property type="entry name" value="Ppantetheine_attach_site"/>
</dbReference>
<dbReference type="InterPro" id="IPR036736">
    <property type="entry name" value="ACP-like_sf"/>
</dbReference>
<dbReference type="NCBIfam" id="NF003417">
    <property type="entry name" value="PRK04813.1"/>
    <property type="match status" value="2"/>
</dbReference>
<dbReference type="InterPro" id="IPR014030">
    <property type="entry name" value="Ketoacyl_synth_N"/>
</dbReference>
<dbReference type="Proteomes" id="UP001165498">
    <property type="component" value="Unassembled WGS sequence"/>
</dbReference>
<dbReference type="SUPFAM" id="SSF53901">
    <property type="entry name" value="Thiolase-like"/>
    <property type="match status" value="1"/>
</dbReference>
<dbReference type="Pfam" id="PF22621">
    <property type="entry name" value="CurL-like_PKS_C"/>
    <property type="match status" value="1"/>
</dbReference>
<dbReference type="InterPro" id="IPR000873">
    <property type="entry name" value="AMP-dep_synth/lig_dom"/>
</dbReference>
<feature type="domain" description="Carrier" evidence="9">
    <location>
        <begin position="3621"/>
        <end position="3699"/>
    </location>
</feature>
<evidence type="ECO:0000256" key="7">
    <source>
        <dbReference type="ARBA" id="ARBA00029443"/>
    </source>
</evidence>
<dbReference type="InterPro" id="IPR014043">
    <property type="entry name" value="Acyl_transferase_dom"/>
</dbReference>
<comment type="cofactor">
    <cofactor evidence="1">
        <name>pantetheine 4'-phosphate</name>
        <dbReference type="ChEBI" id="CHEBI:47942"/>
    </cofactor>
</comment>
<dbReference type="Gene3D" id="3.40.366.10">
    <property type="entry name" value="Malonyl-Coenzyme A Acyl Carrier Protein, domain 2"/>
    <property type="match status" value="1"/>
</dbReference>
<dbReference type="SUPFAM" id="SSF56801">
    <property type="entry name" value="Acetyl-CoA synthetase-like"/>
    <property type="match status" value="2"/>
</dbReference>
<keyword evidence="12" id="KW-1185">Reference proteome</keyword>
<evidence type="ECO:0000256" key="8">
    <source>
        <dbReference type="SAM" id="MobiDB-lite"/>
    </source>
</evidence>
<evidence type="ECO:0000313" key="11">
    <source>
        <dbReference type="EMBL" id="MCQ4163603.1"/>
    </source>
</evidence>
<dbReference type="Gene3D" id="3.40.50.720">
    <property type="entry name" value="NAD(P)-binding Rossmann-like Domain"/>
    <property type="match status" value="1"/>
</dbReference>
<dbReference type="InterPro" id="IPR010071">
    <property type="entry name" value="AA_adenyl_dom"/>
</dbReference>
<proteinExistence type="inferred from homology"/>
<name>A0ABT1QM53_9GAMM</name>
<dbReference type="Gene3D" id="3.30.70.250">
    <property type="entry name" value="Malonyl-CoA ACP transacylase, ACP-binding"/>
    <property type="match status" value="1"/>
</dbReference>
<dbReference type="SMART" id="SM00823">
    <property type="entry name" value="PKS_PP"/>
    <property type="match status" value="3"/>
</dbReference>
<dbReference type="InterPro" id="IPR013968">
    <property type="entry name" value="PKS_KR"/>
</dbReference>
<dbReference type="Pfam" id="PF02801">
    <property type="entry name" value="Ketoacyl-synt_C"/>
    <property type="match status" value="1"/>
</dbReference>
<dbReference type="PROSITE" id="PS00012">
    <property type="entry name" value="PHOSPHOPANTETHEINE"/>
    <property type="match status" value="2"/>
</dbReference>
<dbReference type="InterPro" id="IPR044894">
    <property type="entry name" value="TubC_N_sf"/>
</dbReference>
<dbReference type="InterPro" id="IPR009081">
    <property type="entry name" value="PP-bd_ACP"/>
</dbReference>
<reference evidence="11" key="1">
    <citation type="submission" date="2022-07" db="EMBL/GenBank/DDBJ databases">
        <title>Tahibacter sp., a new gammaproteobacterium isolated from the silt sample collected at pig farm.</title>
        <authorList>
            <person name="Chen H."/>
        </authorList>
    </citation>
    <scope>NUCLEOTIDE SEQUENCE</scope>
    <source>
        <strain evidence="11">P2K</strain>
    </source>
</reference>
<comment type="similarity">
    <text evidence="3">Belongs to the short-chain dehydrogenases/reductases (SDR) family.</text>
</comment>
<comment type="pathway">
    <text evidence="2">Lipid metabolism; fatty acid biosynthesis.</text>
</comment>
<feature type="domain" description="Ketosynthase family 3 (KS3)" evidence="10">
    <location>
        <begin position="2201"/>
        <end position="2625"/>
    </location>
</feature>
<dbReference type="CDD" id="cd00833">
    <property type="entry name" value="PKS"/>
    <property type="match status" value="1"/>
</dbReference>
<evidence type="ECO:0000256" key="1">
    <source>
        <dbReference type="ARBA" id="ARBA00001957"/>
    </source>
</evidence>
<dbReference type="InterPro" id="IPR018201">
    <property type="entry name" value="Ketoacyl_synth_AS"/>
</dbReference>
<dbReference type="Pfam" id="PF00668">
    <property type="entry name" value="Condensation"/>
    <property type="match status" value="2"/>
</dbReference>
<feature type="domain" description="Carrier" evidence="9">
    <location>
        <begin position="2110"/>
        <end position="2185"/>
    </location>
</feature>
<dbReference type="CDD" id="cd08953">
    <property type="entry name" value="KR_2_SDR_x"/>
    <property type="match status" value="1"/>
</dbReference>
<dbReference type="Pfam" id="PF00550">
    <property type="entry name" value="PP-binding"/>
    <property type="match status" value="3"/>
</dbReference>
<dbReference type="SUPFAM" id="SSF52151">
    <property type="entry name" value="FabD/lysophospholipase-like"/>
    <property type="match status" value="1"/>
</dbReference>
<dbReference type="InterPro" id="IPR016035">
    <property type="entry name" value="Acyl_Trfase/lysoPLipase"/>
</dbReference>
<evidence type="ECO:0000259" key="10">
    <source>
        <dbReference type="PROSITE" id="PS52004"/>
    </source>
</evidence>